<dbReference type="AlphaFoldDB" id="A0A1V9XAW0"/>
<evidence type="ECO:0000259" key="1">
    <source>
        <dbReference type="PROSITE" id="PS50041"/>
    </source>
</evidence>
<dbReference type="InterPro" id="IPR016187">
    <property type="entry name" value="CTDL_fold"/>
</dbReference>
<reference evidence="2 3" key="1">
    <citation type="journal article" date="2017" name="Gigascience">
        <title>Draft genome of the honey bee ectoparasitic mite, Tropilaelaps mercedesae, is shaped by the parasitic life history.</title>
        <authorList>
            <person name="Dong X."/>
            <person name="Armstrong S.D."/>
            <person name="Xia D."/>
            <person name="Makepeace B.L."/>
            <person name="Darby A.C."/>
            <person name="Kadowaki T."/>
        </authorList>
    </citation>
    <scope>NUCLEOTIDE SEQUENCE [LARGE SCALE GENOMIC DNA]</scope>
    <source>
        <strain evidence="2">Wuxi-XJTLU</strain>
    </source>
</reference>
<feature type="domain" description="C-type lectin" evidence="1">
    <location>
        <begin position="94"/>
        <end position="206"/>
    </location>
</feature>
<comment type="caution">
    <text evidence="2">The sequence shown here is derived from an EMBL/GenBank/DDBJ whole genome shotgun (WGS) entry which is preliminary data.</text>
</comment>
<dbReference type="OrthoDB" id="406096at2759"/>
<organism evidence="2 3">
    <name type="scientific">Tropilaelaps mercedesae</name>
    <dbReference type="NCBI Taxonomy" id="418985"/>
    <lineage>
        <taxon>Eukaryota</taxon>
        <taxon>Metazoa</taxon>
        <taxon>Ecdysozoa</taxon>
        <taxon>Arthropoda</taxon>
        <taxon>Chelicerata</taxon>
        <taxon>Arachnida</taxon>
        <taxon>Acari</taxon>
        <taxon>Parasitiformes</taxon>
        <taxon>Mesostigmata</taxon>
        <taxon>Gamasina</taxon>
        <taxon>Dermanyssoidea</taxon>
        <taxon>Laelapidae</taxon>
        <taxon>Tropilaelaps</taxon>
    </lineage>
</organism>
<keyword evidence="3" id="KW-1185">Reference proteome</keyword>
<evidence type="ECO:0000313" key="3">
    <source>
        <dbReference type="Proteomes" id="UP000192247"/>
    </source>
</evidence>
<dbReference type="Gene3D" id="3.10.100.10">
    <property type="entry name" value="Mannose-Binding Protein A, subunit A"/>
    <property type="match status" value="1"/>
</dbReference>
<sequence>IRVGDGHPTTQPAFNRLCWNGRRDLEPHVPHYVKCGKPAPRGRYVSLHVRSAEPAPLSLCTVEVHSDSDVAPEDACPHLMGGQRDSNSTIVELFHGKCIEFHAAERRVPLAEARNICEDRGGRLVGRGLKRRGLYFLVWRAAKLFGNDPFWLDATSNRGAWTWSDGQEVSMELARDGETKDRCLAAGPRGTFEPTDCAQGLRVICQFEPLGCGTAQLPKGLLDWAIV</sequence>
<feature type="non-terminal residue" evidence="2">
    <location>
        <position position="227"/>
    </location>
</feature>
<dbReference type="InParanoid" id="A0A1V9XAW0"/>
<dbReference type="EMBL" id="MNPL01017242">
    <property type="protein sequence ID" value="OQR70533.1"/>
    <property type="molecule type" value="Genomic_DNA"/>
</dbReference>
<name>A0A1V9XAW0_9ACAR</name>
<dbReference type="STRING" id="418985.A0A1V9XAW0"/>
<evidence type="ECO:0000313" key="2">
    <source>
        <dbReference type="EMBL" id="OQR70533.1"/>
    </source>
</evidence>
<dbReference type="InterPro" id="IPR016186">
    <property type="entry name" value="C-type_lectin-like/link_sf"/>
</dbReference>
<gene>
    <name evidence="2" type="ORF">BIW11_11572</name>
</gene>
<dbReference type="SUPFAM" id="SSF56436">
    <property type="entry name" value="C-type lectin-like"/>
    <property type="match status" value="1"/>
</dbReference>
<dbReference type="Pfam" id="PF00059">
    <property type="entry name" value="Lectin_C"/>
    <property type="match status" value="1"/>
</dbReference>
<dbReference type="CDD" id="cd00037">
    <property type="entry name" value="CLECT"/>
    <property type="match status" value="1"/>
</dbReference>
<dbReference type="PROSITE" id="PS50041">
    <property type="entry name" value="C_TYPE_LECTIN_2"/>
    <property type="match status" value="1"/>
</dbReference>
<feature type="non-terminal residue" evidence="2">
    <location>
        <position position="1"/>
    </location>
</feature>
<proteinExistence type="predicted"/>
<dbReference type="InterPro" id="IPR001304">
    <property type="entry name" value="C-type_lectin-like"/>
</dbReference>
<dbReference type="Proteomes" id="UP000192247">
    <property type="component" value="Unassembled WGS sequence"/>
</dbReference>
<protein>
    <recommendedName>
        <fullName evidence="1">C-type lectin domain-containing protein</fullName>
    </recommendedName>
</protein>
<accession>A0A1V9XAW0</accession>